<comment type="caution">
    <text evidence="4">The sequence shown here is derived from an EMBL/GenBank/DDBJ whole genome shotgun (WGS) entry which is preliminary data.</text>
</comment>
<evidence type="ECO:0000256" key="1">
    <source>
        <dbReference type="ARBA" id="ARBA00006252"/>
    </source>
</evidence>
<evidence type="ECO:0000313" key="4">
    <source>
        <dbReference type="EMBL" id="KAF6822538.1"/>
    </source>
</evidence>
<keyword evidence="5" id="KW-1185">Reference proteome</keyword>
<dbReference type="InterPro" id="IPR003680">
    <property type="entry name" value="Flavodoxin_fold"/>
</dbReference>
<gene>
    <name evidence="4" type="ORF">CPLU01_11967</name>
</gene>
<accession>A0A8H6K0P4</accession>
<keyword evidence="2" id="KW-0560">Oxidoreductase</keyword>
<dbReference type="Pfam" id="PF02525">
    <property type="entry name" value="Flavodoxin_2"/>
    <property type="match status" value="1"/>
</dbReference>
<dbReference type="AlphaFoldDB" id="A0A8H6K0P4"/>
<dbReference type="InterPro" id="IPR051545">
    <property type="entry name" value="NAD(P)H_dehydrogenase_qn"/>
</dbReference>
<dbReference type="PANTHER" id="PTHR10204:SF34">
    <property type="entry name" value="NAD(P)H DEHYDROGENASE [QUINONE] 1 ISOFORM 1"/>
    <property type="match status" value="1"/>
</dbReference>
<evidence type="ECO:0000259" key="3">
    <source>
        <dbReference type="Pfam" id="PF02525"/>
    </source>
</evidence>
<dbReference type="PANTHER" id="PTHR10204">
    <property type="entry name" value="NAD P H OXIDOREDUCTASE-RELATED"/>
    <property type="match status" value="1"/>
</dbReference>
<evidence type="ECO:0000256" key="2">
    <source>
        <dbReference type="ARBA" id="ARBA00023002"/>
    </source>
</evidence>
<feature type="domain" description="Flavodoxin-like fold" evidence="3">
    <location>
        <begin position="1"/>
        <end position="216"/>
    </location>
</feature>
<name>A0A8H6K0P4_9PEZI</name>
<dbReference type="GO" id="GO:0005829">
    <property type="term" value="C:cytosol"/>
    <property type="evidence" value="ECO:0007669"/>
    <property type="project" value="TreeGrafter"/>
</dbReference>
<dbReference type="EMBL" id="WIGO01000234">
    <property type="protein sequence ID" value="KAF6822538.1"/>
    <property type="molecule type" value="Genomic_DNA"/>
</dbReference>
<dbReference type="SUPFAM" id="SSF52218">
    <property type="entry name" value="Flavoproteins"/>
    <property type="match status" value="1"/>
</dbReference>
<sequence>MKVFIVFAHPEPQSLNGALLRAAVEELESQGHEVRVSDLYAMKWKSQVDRTDFPHLTADDRFKVARASAEATASNTLTDDVKREQEKLLWADFVILQYPLWWYAMPAIMKGWVDRVYSLGFAYGLGEYTDERWGDRYGEGKMEGRRAMVVTTVGSWREHCSARGVTGPIEDILFPVTHGVLFYTGFKVLPSFVVYQADRADDAAFEKAAGELRERLRSLDTTKPIAYRKQNGGDYEISTLMLKPGLEDAGASGFSLHIQSRQKEEMKE</sequence>
<proteinExistence type="inferred from homology"/>
<dbReference type="Proteomes" id="UP000654918">
    <property type="component" value="Unassembled WGS sequence"/>
</dbReference>
<dbReference type="GO" id="GO:0003955">
    <property type="term" value="F:NAD(P)H dehydrogenase (quinone) activity"/>
    <property type="evidence" value="ECO:0007669"/>
    <property type="project" value="TreeGrafter"/>
</dbReference>
<organism evidence="4 5">
    <name type="scientific">Colletotrichum plurivorum</name>
    <dbReference type="NCBI Taxonomy" id="2175906"/>
    <lineage>
        <taxon>Eukaryota</taxon>
        <taxon>Fungi</taxon>
        <taxon>Dikarya</taxon>
        <taxon>Ascomycota</taxon>
        <taxon>Pezizomycotina</taxon>
        <taxon>Sordariomycetes</taxon>
        <taxon>Hypocreomycetidae</taxon>
        <taxon>Glomerellales</taxon>
        <taxon>Glomerellaceae</taxon>
        <taxon>Colletotrichum</taxon>
        <taxon>Colletotrichum orchidearum species complex</taxon>
    </lineage>
</organism>
<protein>
    <recommendedName>
        <fullName evidence="3">Flavodoxin-like fold domain-containing protein</fullName>
    </recommendedName>
</protein>
<reference evidence="4" key="1">
    <citation type="journal article" date="2020" name="Phytopathology">
        <title>Genome Sequence Resources of Colletotrichum truncatum, C. plurivorum, C. musicola, and C. sojae: Four Species Pathogenic to Soybean (Glycine max).</title>
        <authorList>
            <person name="Rogerio F."/>
            <person name="Boufleur T.R."/>
            <person name="Ciampi-Guillardi M."/>
            <person name="Sukno S.A."/>
            <person name="Thon M.R."/>
            <person name="Massola Junior N.S."/>
            <person name="Baroncelli R."/>
        </authorList>
    </citation>
    <scope>NUCLEOTIDE SEQUENCE</scope>
    <source>
        <strain evidence="4">LFN00145</strain>
    </source>
</reference>
<dbReference type="Gene3D" id="3.40.50.360">
    <property type="match status" value="1"/>
</dbReference>
<dbReference type="InterPro" id="IPR029039">
    <property type="entry name" value="Flavoprotein-like_sf"/>
</dbReference>
<evidence type="ECO:0000313" key="5">
    <source>
        <dbReference type="Proteomes" id="UP000654918"/>
    </source>
</evidence>
<comment type="similarity">
    <text evidence="1">Belongs to the NAD(P)H dehydrogenase (quinone) family.</text>
</comment>